<dbReference type="EMBL" id="VDMD01000062">
    <property type="protein sequence ID" value="TRM56672.1"/>
    <property type="molecule type" value="Genomic_DNA"/>
</dbReference>
<comment type="similarity">
    <text evidence="1">Belongs to the short-chain dehydrogenases/reductases (SDR) family.</text>
</comment>
<gene>
    <name evidence="3" type="ORF">BD626DRAFT_466024</name>
</gene>
<keyword evidence="2" id="KW-0560">Oxidoreductase</keyword>
<dbReference type="Pfam" id="PF00106">
    <property type="entry name" value="adh_short"/>
    <property type="match status" value="1"/>
</dbReference>
<reference evidence="3 4" key="1">
    <citation type="journal article" date="2019" name="New Phytol.">
        <title>Comparative genomics reveals unique wood-decay strategies and fruiting body development in the Schizophyllaceae.</title>
        <authorList>
            <person name="Almasi E."/>
            <person name="Sahu N."/>
            <person name="Krizsan K."/>
            <person name="Balint B."/>
            <person name="Kovacs G.M."/>
            <person name="Kiss B."/>
            <person name="Cseklye J."/>
            <person name="Drula E."/>
            <person name="Henrissat B."/>
            <person name="Nagy I."/>
            <person name="Chovatia M."/>
            <person name="Adam C."/>
            <person name="LaButti K."/>
            <person name="Lipzen A."/>
            <person name="Riley R."/>
            <person name="Grigoriev I.V."/>
            <person name="Nagy L.G."/>
        </authorList>
    </citation>
    <scope>NUCLEOTIDE SEQUENCE [LARGE SCALE GENOMIC DNA]</scope>
    <source>
        <strain evidence="3 4">NL-1724</strain>
    </source>
</reference>
<sequence>MNLGLKDVHVLITGASGGIGLATAKEYLAQGAKITAHYNTNNRTLAPLLEAHADVLHAVQADVSQEDAVARLFTEASARFGPVQIVIVNHGISPEPETPVADMSLERWRRTLTVNLDAVFLVTREYLRGLRVASDEAKAKAAIILIGSTSGKYGIAGKADYAATKSAMMYGLTLTLKNEIVKIAPLGRVNCIAPGWVWTPMAEVLKEQPEKMFRALATMPLKKIATAEDVANQIVISSSAKVSGHVSGQVIMVEGGMEGRLLNLPEDIAKEQAGAN</sequence>
<dbReference type="PRINTS" id="PR00081">
    <property type="entry name" value="GDHRDH"/>
</dbReference>
<organism evidence="3 4">
    <name type="scientific">Schizophyllum amplum</name>
    <dbReference type="NCBI Taxonomy" id="97359"/>
    <lineage>
        <taxon>Eukaryota</taxon>
        <taxon>Fungi</taxon>
        <taxon>Dikarya</taxon>
        <taxon>Basidiomycota</taxon>
        <taxon>Agaricomycotina</taxon>
        <taxon>Agaricomycetes</taxon>
        <taxon>Agaricomycetidae</taxon>
        <taxon>Agaricales</taxon>
        <taxon>Schizophyllaceae</taxon>
        <taxon>Schizophyllum</taxon>
    </lineage>
</organism>
<proteinExistence type="inferred from homology"/>
<evidence type="ECO:0000313" key="3">
    <source>
        <dbReference type="EMBL" id="TRM56672.1"/>
    </source>
</evidence>
<comment type="caution">
    <text evidence="3">The sequence shown here is derived from an EMBL/GenBank/DDBJ whole genome shotgun (WGS) entry which is preliminary data.</text>
</comment>
<evidence type="ECO:0000256" key="1">
    <source>
        <dbReference type="ARBA" id="ARBA00006484"/>
    </source>
</evidence>
<dbReference type="AlphaFoldDB" id="A0A550BVU3"/>
<dbReference type="InterPro" id="IPR002347">
    <property type="entry name" value="SDR_fam"/>
</dbReference>
<name>A0A550BVU3_9AGAR</name>
<protein>
    <recommendedName>
        <fullName evidence="5">SDR family oxidoreductase</fullName>
    </recommendedName>
</protein>
<evidence type="ECO:0000313" key="4">
    <source>
        <dbReference type="Proteomes" id="UP000320762"/>
    </source>
</evidence>
<dbReference type="PANTHER" id="PTHR24321:SF8">
    <property type="entry name" value="ESTRADIOL 17-BETA-DEHYDROGENASE 8-RELATED"/>
    <property type="match status" value="1"/>
</dbReference>
<accession>A0A550BVU3</accession>
<keyword evidence="4" id="KW-1185">Reference proteome</keyword>
<dbReference type="SUPFAM" id="SSF51735">
    <property type="entry name" value="NAD(P)-binding Rossmann-fold domains"/>
    <property type="match status" value="1"/>
</dbReference>
<dbReference type="Gene3D" id="3.40.50.720">
    <property type="entry name" value="NAD(P)-binding Rossmann-like Domain"/>
    <property type="match status" value="1"/>
</dbReference>
<dbReference type="OrthoDB" id="10253736at2759"/>
<evidence type="ECO:0008006" key="5">
    <source>
        <dbReference type="Google" id="ProtNLM"/>
    </source>
</evidence>
<dbReference type="Proteomes" id="UP000320762">
    <property type="component" value="Unassembled WGS sequence"/>
</dbReference>
<dbReference type="GO" id="GO:0016491">
    <property type="term" value="F:oxidoreductase activity"/>
    <property type="evidence" value="ECO:0007669"/>
    <property type="project" value="UniProtKB-KW"/>
</dbReference>
<dbReference type="CDD" id="cd05233">
    <property type="entry name" value="SDR_c"/>
    <property type="match status" value="1"/>
</dbReference>
<dbReference type="STRING" id="97359.A0A550BVU3"/>
<dbReference type="PANTHER" id="PTHR24321">
    <property type="entry name" value="DEHYDROGENASES, SHORT CHAIN"/>
    <property type="match status" value="1"/>
</dbReference>
<dbReference type="InterPro" id="IPR036291">
    <property type="entry name" value="NAD(P)-bd_dom_sf"/>
</dbReference>
<evidence type="ECO:0000256" key="2">
    <source>
        <dbReference type="ARBA" id="ARBA00023002"/>
    </source>
</evidence>